<evidence type="ECO:0000256" key="4">
    <source>
        <dbReference type="ARBA" id="ARBA00023136"/>
    </source>
</evidence>
<dbReference type="Pfam" id="PF04228">
    <property type="entry name" value="Zn_peptidase"/>
    <property type="match status" value="1"/>
</dbReference>
<organism evidence="7 8">
    <name type="scientific">Leucobacter chromiireducens subsp. solipictus</name>
    <dbReference type="NCBI Taxonomy" id="398235"/>
    <lineage>
        <taxon>Bacteria</taxon>
        <taxon>Bacillati</taxon>
        <taxon>Actinomycetota</taxon>
        <taxon>Actinomycetes</taxon>
        <taxon>Micrococcales</taxon>
        <taxon>Microbacteriaceae</taxon>
        <taxon>Leucobacter</taxon>
    </lineage>
</organism>
<feature type="region of interest" description="Disordered" evidence="5">
    <location>
        <begin position="1"/>
        <end position="20"/>
    </location>
</feature>
<evidence type="ECO:0000256" key="1">
    <source>
        <dbReference type="ARBA" id="ARBA00004167"/>
    </source>
</evidence>
<evidence type="ECO:0000256" key="5">
    <source>
        <dbReference type="SAM" id="MobiDB-lite"/>
    </source>
</evidence>
<accession>A0ABS1SE11</accession>
<evidence type="ECO:0000313" key="8">
    <source>
        <dbReference type="Proteomes" id="UP001645859"/>
    </source>
</evidence>
<evidence type="ECO:0000256" key="2">
    <source>
        <dbReference type="ARBA" id="ARBA00022692"/>
    </source>
</evidence>
<protein>
    <submittedName>
        <fullName evidence="7">Neutral zinc metallopeptidase</fullName>
    </submittedName>
</protein>
<dbReference type="PANTHER" id="PTHR30168:SF0">
    <property type="entry name" value="INNER MEMBRANE PROTEIN"/>
    <property type="match status" value="1"/>
</dbReference>
<dbReference type="PANTHER" id="PTHR30168">
    <property type="entry name" value="PUTATIVE MEMBRANE PROTEIN YPFJ"/>
    <property type="match status" value="1"/>
</dbReference>
<dbReference type="SUPFAM" id="SSF55486">
    <property type="entry name" value="Metalloproteases ('zincins'), catalytic domain"/>
    <property type="match status" value="1"/>
</dbReference>
<name>A0ABS1SE11_9MICO</name>
<keyword evidence="3 6" id="KW-1133">Transmembrane helix</keyword>
<comment type="subcellular location">
    <subcellularLocation>
        <location evidence="1">Membrane</location>
        <topology evidence="1">Single-pass membrane protein</topology>
    </subcellularLocation>
</comment>
<keyword evidence="4 6" id="KW-0472">Membrane</keyword>
<keyword evidence="8" id="KW-1185">Reference proteome</keyword>
<feature type="transmembrane region" description="Helical" evidence="6">
    <location>
        <begin position="25"/>
        <end position="45"/>
    </location>
</feature>
<gene>
    <name evidence="7" type="ORF">D3230_05710</name>
</gene>
<evidence type="ECO:0000256" key="6">
    <source>
        <dbReference type="SAM" id="Phobius"/>
    </source>
</evidence>
<sequence length="300" mass="31273">MTFNDNVRIDTSKVSKRGGGARRGGMIAGGGIGVALLLALGSQLLGVNLNVFAPALNQALGSGTVISEPQPGTGSLEGCAAGADANRDVECRMAAASDSLDRYWATQVGNYRAPAPVVLFTGQTQSACGAASSATGPFYCPGDESIYVDVSFFDTLTRDYGASGGSLSQMYVLAHEWGHHISNQIGTLQSVGRESGPTSGSVRLELQADCFAGAWVQNASNVTDDQGVPFLKPVTQQEIADAMSAAAAVGDDRIMESAGVRVNPERFTHGTAEQRQRWFQIGYQQGPTACGTFDVPAAQL</sequence>
<dbReference type="Proteomes" id="UP001645859">
    <property type="component" value="Unassembled WGS sequence"/>
</dbReference>
<proteinExistence type="predicted"/>
<dbReference type="RefSeq" id="WP_202344030.1">
    <property type="nucleotide sequence ID" value="NZ_BAAAPI010000008.1"/>
</dbReference>
<reference evidence="7 8" key="1">
    <citation type="submission" date="2018-09" db="EMBL/GenBank/DDBJ databases">
        <title>Comparative genomics of Leucobacter spp.</title>
        <authorList>
            <person name="Reis A.C."/>
            <person name="Kolvenbach B.A."/>
            <person name="Corvini P.F.X."/>
            <person name="Nunes O.C."/>
        </authorList>
    </citation>
    <scope>NUCLEOTIDE SEQUENCE [LARGE SCALE GENOMIC DNA]</scope>
    <source>
        <strain evidence="7 8">TAN 31504</strain>
    </source>
</reference>
<comment type="caution">
    <text evidence="7">The sequence shown here is derived from an EMBL/GenBank/DDBJ whole genome shotgun (WGS) entry which is preliminary data.</text>
</comment>
<dbReference type="InterPro" id="IPR007343">
    <property type="entry name" value="Uncharacterised_pept_Zn_put"/>
</dbReference>
<evidence type="ECO:0000256" key="3">
    <source>
        <dbReference type="ARBA" id="ARBA00022989"/>
    </source>
</evidence>
<evidence type="ECO:0000313" key="7">
    <source>
        <dbReference type="EMBL" id="MBL3678792.1"/>
    </source>
</evidence>
<keyword evidence="2 6" id="KW-0812">Transmembrane</keyword>
<dbReference type="EMBL" id="QYAC01000002">
    <property type="protein sequence ID" value="MBL3678792.1"/>
    <property type="molecule type" value="Genomic_DNA"/>
</dbReference>